<dbReference type="Proteomes" id="UP000818029">
    <property type="component" value="Chromosome D10"/>
</dbReference>
<dbReference type="PaxDb" id="3635-A0A1U8MD73"/>
<dbReference type="GeneID" id="107935422"/>
<feature type="transmembrane region" description="Helical" evidence="2">
    <location>
        <begin position="383"/>
        <end position="401"/>
    </location>
</feature>
<protein>
    <submittedName>
        <fullName evidence="5">Ankyrin repeat-containing protein BDA1</fullName>
    </submittedName>
</protein>
<reference evidence="4" key="1">
    <citation type="journal article" date="2020" name="Nat. Genet.">
        <title>Genomic diversifications of five Gossypium allopolyploid species and their impact on cotton improvement.</title>
        <authorList>
            <person name="Chen Z.J."/>
            <person name="Sreedasyam A."/>
            <person name="Ando A."/>
            <person name="Song Q."/>
            <person name="De Santiago L.M."/>
            <person name="Hulse-Kemp A.M."/>
            <person name="Ding M."/>
            <person name="Ye W."/>
            <person name="Kirkbride R.C."/>
            <person name="Jenkins J."/>
            <person name="Plott C."/>
            <person name="Lovell J."/>
            <person name="Lin Y.M."/>
            <person name="Vaughn R."/>
            <person name="Liu B."/>
            <person name="Simpson S."/>
            <person name="Scheffler B.E."/>
            <person name="Wen L."/>
            <person name="Saski C.A."/>
            <person name="Grover C.E."/>
            <person name="Hu G."/>
            <person name="Conover J.L."/>
            <person name="Carlson J.W."/>
            <person name="Shu S."/>
            <person name="Boston L.B."/>
            <person name="Williams M."/>
            <person name="Peterson D.G."/>
            <person name="McGee K."/>
            <person name="Jones D.C."/>
            <person name="Wendel J.F."/>
            <person name="Stelly D.M."/>
            <person name="Grimwood J."/>
            <person name="Schmutz J."/>
        </authorList>
    </citation>
    <scope>NUCLEOTIDE SEQUENCE [LARGE SCALE GENOMIC DNA]</scope>
    <source>
        <strain evidence="4">cv. TM-1</strain>
    </source>
</reference>
<dbReference type="PROSITE" id="PS50088">
    <property type="entry name" value="ANK_REPEAT"/>
    <property type="match status" value="2"/>
</dbReference>
<dbReference type="Pfam" id="PF13962">
    <property type="entry name" value="PGG"/>
    <property type="match status" value="1"/>
</dbReference>
<keyword evidence="1" id="KW-0040">ANK repeat</keyword>
<feature type="repeat" description="ANK" evidence="1">
    <location>
        <begin position="205"/>
        <end position="237"/>
    </location>
</feature>
<dbReference type="InterPro" id="IPR036770">
    <property type="entry name" value="Ankyrin_rpt-contain_sf"/>
</dbReference>
<gene>
    <name evidence="5" type="primary">LOC107935422</name>
</gene>
<evidence type="ECO:0000256" key="1">
    <source>
        <dbReference type="PROSITE-ProRule" id="PRU00023"/>
    </source>
</evidence>
<keyword evidence="2" id="KW-1133">Transmembrane helix</keyword>
<feature type="transmembrane region" description="Helical" evidence="2">
    <location>
        <begin position="433"/>
        <end position="450"/>
    </location>
</feature>
<keyword evidence="2" id="KW-0472">Membrane</keyword>
<dbReference type="SMART" id="SM00248">
    <property type="entry name" value="ANK"/>
    <property type="match status" value="5"/>
</dbReference>
<dbReference type="Pfam" id="PF12796">
    <property type="entry name" value="Ank_2"/>
    <property type="match status" value="1"/>
</dbReference>
<dbReference type="Pfam" id="PF13637">
    <property type="entry name" value="Ank_4"/>
    <property type="match status" value="1"/>
</dbReference>
<feature type="transmembrane region" description="Helical" evidence="2">
    <location>
        <begin position="350"/>
        <end position="371"/>
    </location>
</feature>
<proteinExistence type="predicted"/>
<keyword evidence="4" id="KW-1185">Reference proteome</keyword>
<evidence type="ECO:0000313" key="4">
    <source>
        <dbReference type="Proteomes" id="UP000818029"/>
    </source>
</evidence>
<dbReference type="STRING" id="3635.A0A1U8MD73"/>
<dbReference type="PANTHER" id="PTHR24128">
    <property type="entry name" value="HOMEOBOX PROTEIN WARIAI"/>
    <property type="match status" value="1"/>
</dbReference>
<dbReference type="Gene3D" id="1.25.40.20">
    <property type="entry name" value="Ankyrin repeat-containing domain"/>
    <property type="match status" value="1"/>
</dbReference>
<evidence type="ECO:0000259" key="3">
    <source>
        <dbReference type="Pfam" id="PF13962"/>
    </source>
</evidence>
<dbReference type="PANTHER" id="PTHR24128:SF46">
    <property type="entry name" value="ALPHA-LATROTOXIN-LHE1A-LIKE ISOFORM X1"/>
    <property type="match status" value="1"/>
</dbReference>
<organism evidence="4 5">
    <name type="scientific">Gossypium hirsutum</name>
    <name type="common">Upland cotton</name>
    <name type="synonym">Gossypium mexicanum</name>
    <dbReference type="NCBI Taxonomy" id="3635"/>
    <lineage>
        <taxon>Eukaryota</taxon>
        <taxon>Viridiplantae</taxon>
        <taxon>Streptophyta</taxon>
        <taxon>Embryophyta</taxon>
        <taxon>Tracheophyta</taxon>
        <taxon>Spermatophyta</taxon>
        <taxon>Magnoliopsida</taxon>
        <taxon>eudicotyledons</taxon>
        <taxon>Gunneridae</taxon>
        <taxon>Pentapetalae</taxon>
        <taxon>rosids</taxon>
        <taxon>malvids</taxon>
        <taxon>Malvales</taxon>
        <taxon>Malvaceae</taxon>
        <taxon>Malvoideae</taxon>
        <taxon>Gossypium</taxon>
    </lineage>
</organism>
<keyword evidence="2" id="KW-0812">Transmembrane</keyword>
<dbReference type="RefSeq" id="XP_016723518.2">
    <property type="nucleotide sequence ID" value="XM_016868029.2"/>
</dbReference>
<dbReference type="InterPro" id="IPR026961">
    <property type="entry name" value="PGG_dom"/>
</dbReference>
<dbReference type="InterPro" id="IPR002110">
    <property type="entry name" value="Ankyrin_rpt"/>
</dbReference>
<name>A0A1U8MD73_GOSHI</name>
<dbReference type="SMR" id="A0A1U8MD73"/>
<accession>A0A1U8MD73</accession>
<dbReference type="AlphaFoldDB" id="A0A1U8MD73"/>
<feature type="transmembrane region" description="Helical" evidence="2">
    <location>
        <begin position="407"/>
        <end position="426"/>
    </location>
</feature>
<reference evidence="5" key="2">
    <citation type="submission" date="2025-08" db="UniProtKB">
        <authorList>
            <consortium name="RefSeq"/>
        </authorList>
    </citation>
    <scope>IDENTIFICATION</scope>
</reference>
<dbReference type="PROSITE" id="PS50297">
    <property type="entry name" value="ANK_REP_REGION"/>
    <property type="match status" value="2"/>
</dbReference>
<dbReference type="KEGG" id="ghi:107935422"/>
<sequence length="521" mass="59012">MLGVGLISNRLQLFQIFFCQFILPPDMDERLRTAAHTGNVSDLYSLIQRDGNVLRHFDEVEFVETPLHIAAEEGCIRFAMEMMSLKPSFASKLSQQGLTPLHLAVTKGHTSMVLRFLEIDKDLVRVKGKNGKTPLHIITEVGNHNGLLERFLEICPQSIRDVTIENRNALHIAVENDRLDVLRVLLQTLRKTDYYREVVNQKDEDGNTALHLAAFHNQPEMLKLLLNCNADKHATNQAGLMALDIADQNHNEDSITVLRGCFIPGVSNFKHKLEKQVRKASSLISHEIDNISGEDRNALLVILGLLLTATFQASLSPPGGVWQGDNTSKSKGSYDENALGRSILDEFSFLFFYIPTYLVFIVTFFLTLALLKPYPHCFRTALQVLLAFFAICFDLSVRFIAPTDFTTRVMAVFSVLFFILTVLMVFTSRVSKLSVAILGCWLSPSSVLTYDDIDPVLPHVIQGVWLFFFLYDEFWKGTILVVAYCLAFSMIRDLTIFLVFGCWLSLCLCRFCLNRFLIHKV</sequence>
<evidence type="ECO:0000313" key="5">
    <source>
        <dbReference type="RefSeq" id="XP_016723518.2"/>
    </source>
</evidence>
<evidence type="ECO:0000256" key="2">
    <source>
        <dbReference type="SAM" id="Phobius"/>
    </source>
</evidence>
<dbReference type="SUPFAM" id="SSF48403">
    <property type="entry name" value="Ankyrin repeat"/>
    <property type="match status" value="1"/>
</dbReference>
<feature type="domain" description="PGG" evidence="3">
    <location>
        <begin position="294"/>
        <end position="395"/>
    </location>
</feature>
<feature type="repeat" description="ANK" evidence="1">
    <location>
        <begin position="96"/>
        <end position="117"/>
    </location>
</feature>